<keyword evidence="2" id="KW-0547">Nucleotide-binding</keyword>
<dbReference type="SUPFAM" id="SSF52540">
    <property type="entry name" value="P-loop containing nucleoside triphosphate hydrolases"/>
    <property type="match status" value="1"/>
</dbReference>
<reference evidence="5" key="1">
    <citation type="submission" date="2012-12" db="EMBL/GenBank/DDBJ databases">
        <authorList>
            <person name="Hellsten U."/>
            <person name="Grimwood J."/>
            <person name="Chapman J.A."/>
            <person name="Shapiro H."/>
            <person name="Aerts A."/>
            <person name="Otillar R.P."/>
            <person name="Terry A.Y."/>
            <person name="Boore J.L."/>
            <person name="Simakov O."/>
            <person name="Marletaz F."/>
            <person name="Cho S.-J."/>
            <person name="Edsinger-Gonzales E."/>
            <person name="Havlak P."/>
            <person name="Kuo D.-H."/>
            <person name="Larsson T."/>
            <person name="Lv J."/>
            <person name="Arendt D."/>
            <person name="Savage R."/>
            <person name="Osoegawa K."/>
            <person name="de Jong P."/>
            <person name="Lindberg D.R."/>
            <person name="Seaver E.C."/>
            <person name="Weisblat D.A."/>
            <person name="Putnam N.H."/>
            <person name="Grigoriev I.V."/>
            <person name="Rokhsar D.S."/>
        </authorList>
    </citation>
    <scope>NUCLEOTIDE SEQUENCE</scope>
    <source>
        <strain evidence="5">I ESC-2004</strain>
    </source>
</reference>
<dbReference type="GO" id="GO:0005525">
    <property type="term" value="F:GTP binding"/>
    <property type="evidence" value="ECO:0007669"/>
    <property type="project" value="InterPro"/>
</dbReference>
<protein>
    <submittedName>
        <fullName evidence="3 4">Uncharacterized protein</fullName>
    </submittedName>
</protein>
<evidence type="ECO:0000313" key="3">
    <source>
        <dbReference type="EMBL" id="ELT98511.1"/>
    </source>
</evidence>
<evidence type="ECO:0000256" key="1">
    <source>
        <dbReference type="ARBA" id="ARBA00006270"/>
    </source>
</evidence>
<dbReference type="NCBIfam" id="TIGR00231">
    <property type="entry name" value="small_GTP"/>
    <property type="match status" value="1"/>
</dbReference>
<dbReference type="GO" id="GO:0003924">
    <property type="term" value="F:GTPase activity"/>
    <property type="evidence" value="ECO:0007669"/>
    <property type="project" value="InterPro"/>
</dbReference>
<dbReference type="SMART" id="SM00175">
    <property type="entry name" value="RAB"/>
    <property type="match status" value="1"/>
</dbReference>
<dbReference type="PRINTS" id="PR00449">
    <property type="entry name" value="RASTRNSFRMNG"/>
</dbReference>
<dbReference type="STRING" id="283909.R7U4A1"/>
<dbReference type="EnsemblMetazoa" id="CapteT128278">
    <property type="protein sequence ID" value="CapteP128278"/>
    <property type="gene ID" value="CapteG128278"/>
</dbReference>
<keyword evidence="5" id="KW-1185">Reference proteome</keyword>
<evidence type="ECO:0000256" key="2">
    <source>
        <dbReference type="ARBA" id="ARBA00022741"/>
    </source>
</evidence>
<evidence type="ECO:0000313" key="5">
    <source>
        <dbReference type="Proteomes" id="UP000014760"/>
    </source>
</evidence>
<name>R7U4A1_CAPTE</name>
<dbReference type="SMART" id="SM00173">
    <property type="entry name" value="RAS"/>
    <property type="match status" value="1"/>
</dbReference>
<dbReference type="EMBL" id="KB307875">
    <property type="protein sequence ID" value="ELT98511.1"/>
    <property type="molecule type" value="Genomic_DNA"/>
</dbReference>
<organism evidence="3">
    <name type="scientific">Capitella teleta</name>
    <name type="common">Polychaete worm</name>
    <dbReference type="NCBI Taxonomy" id="283909"/>
    <lineage>
        <taxon>Eukaryota</taxon>
        <taxon>Metazoa</taxon>
        <taxon>Spiralia</taxon>
        <taxon>Lophotrochozoa</taxon>
        <taxon>Annelida</taxon>
        <taxon>Polychaeta</taxon>
        <taxon>Sedentaria</taxon>
        <taxon>Scolecida</taxon>
        <taxon>Capitellidae</taxon>
        <taxon>Capitella</taxon>
    </lineage>
</organism>
<comment type="similarity">
    <text evidence="1">Belongs to the small GTPase superfamily. Rab family.</text>
</comment>
<dbReference type="Gene3D" id="3.40.50.300">
    <property type="entry name" value="P-loop containing nucleotide triphosphate hydrolases"/>
    <property type="match status" value="1"/>
</dbReference>
<accession>R7U4A1</accession>
<dbReference type="Proteomes" id="UP000014760">
    <property type="component" value="Unassembled WGS sequence"/>
</dbReference>
<reference evidence="3 5" key="2">
    <citation type="journal article" date="2013" name="Nature">
        <title>Insights into bilaterian evolution from three spiralian genomes.</title>
        <authorList>
            <person name="Simakov O."/>
            <person name="Marletaz F."/>
            <person name="Cho S.J."/>
            <person name="Edsinger-Gonzales E."/>
            <person name="Havlak P."/>
            <person name="Hellsten U."/>
            <person name="Kuo D.H."/>
            <person name="Larsson T."/>
            <person name="Lv J."/>
            <person name="Arendt D."/>
            <person name="Savage R."/>
            <person name="Osoegawa K."/>
            <person name="de Jong P."/>
            <person name="Grimwood J."/>
            <person name="Chapman J.A."/>
            <person name="Shapiro H."/>
            <person name="Aerts A."/>
            <person name="Otillar R.P."/>
            <person name="Terry A.Y."/>
            <person name="Boore J.L."/>
            <person name="Grigoriev I.V."/>
            <person name="Lindberg D.R."/>
            <person name="Seaver E.C."/>
            <person name="Weisblat D.A."/>
            <person name="Putnam N.H."/>
            <person name="Rokhsar D.S."/>
        </authorList>
    </citation>
    <scope>NUCLEOTIDE SEQUENCE</scope>
    <source>
        <strain evidence="3 5">I ESC-2004</strain>
    </source>
</reference>
<gene>
    <name evidence="3" type="ORF">CAPTEDRAFT_128278</name>
</gene>
<dbReference type="PROSITE" id="PS51419">
    <property type="entry name" value="RAB"/>
    <property type="match status" value="1"/>
</dbReference>
<dbReference type="InterPro" id="IPR005225">
    <property type="entry name" value="Small_GTP-bd"/>
</dbReference>
<dbReference type="PANTHER" id="PTHR47978">
    <property type="match status" value="1"/>
</dbReference>
<dbReference type="AlphaFoldDB" id="R7U4A1"/>
<dbReference type="OMA" id="TQACFLV"/>
<proteinExistence type="inferred from homology"/>
<dbReference type="HOGENOM" id="CLU_041217_10_6_1"/>
<sequence>MDRERGHLPRDVSLASSSLNWVKLVGLGNLSVGKTCLIKHFCESKFSSGYQPTVGVDYGFKIQNVAGLDLRVHLWDLSGGAEFLDVRNELYGETDAIFIVFDVTNKSSFDAAEAWLREISKYGPPNAFVYLVGNKSDLKSKRILSAAEAKKWATRQQMTYFETSCLNGDGVESMFSSILEAIAKQRGLV</sequence>
<dbReference type="OrthoDB" id="8830751at2759"/>
<dbReference type="EMBL" id="AMQN01010455">
    <property type="status" value="NOT_ANNOTATED_CDS"/>
    <property type="molecule type" value="Genomic_DNA"/>
</dbReference>
<dbReference type="FunFam" id="3.40.50.300:FF:001447">
    <property type="entry name" value="Ras-related protein Rab-1B"/>
    <property type="match status" value="1"/>
</dbReference>
<dbReference type="InterPro" id="IPR027417">
    <property type="entry name" value="P-loop_NTPase"/>
</dbReference>
<dbReference type="Pfam" id="PF00071">
    <property type="entry name" value="Ras"/>
    <property type="match status" value="1"/>
</dbReference>
<dbReference type="InterPro" id="IPR001806">
    <property type="entry name" value="Small_GTPase"/>
</dbReference>
<reference evidence="4" key="3">
    <citation type="submission" date="2015-06" db="UniProtKB">
        <authorList>
            <consortium name="EnsemblMetazoa"/>
        </authorList>
    </citation>
    <scope>IDENTIFICATION</scope>
</reference>
<evidence type="ECO:0000313" key="4">
    <source>
        <dbReference type="EnsemblMetazoa" id="CapteP128278"/>
    </source>
</evidence>
<dbReference type="SMART" id="SM00174">
    <property type="entry name" value="RHO"/>
    <property type="match status" value="1"/>
</dbReference>